<dbReference type="Proteomes" id="UP000197138">
    <property type="component" value="Unassembled WGS sequence"/>
</dbReference>
<evidence type="ECO:0000313" key="2">
    <source>
        <dbReference type="Proteomes" id="UP000197138"/>
    </source>
</evidence>
<name>A0A218WCZ7_PUNGR</name>
<comment type="caution">
    <text evidence="1">The sequence shown here is derived from an EMBL/GenBank/DDBJ whole genome shotgun (WGS) entry which is preliminary data.</text>
</comment>
<gene>
    <name evidence="1" type="ORF">CDL15_Pgr014417</name>
</gene>
<protein>
    <submittedName>
        <fullName evidence="1">Uncharacterized protein</fullName>
    </submittedName>
</protein>
<organism evidence="1 2">
    <name type="scientific">Punica granatum</name>
    <name type="common">Pomegranate</name>
    <dbReference type="NCBI Taxonomy" id="22663"/>
    <lineage>
        <taxon>Eukaryota</taxon>
        <taxon>Viridiplantae</taxon>
        <taxon>Streptophyta</taxon>
        <taxon>Embryophyta</taxon>
        <taxon>Tracheophyta</taxon>
        <taxon>Spermatophyta</taxon>
        <taxon>Magnoliopsida</taxon>
        <taxon>eudicotyledons</taxon>
        <taxon>Gunneridae</taxon>
        <taxon>Pentapetalae</taxon>
        <taxon>rosids</taxon>
        <taxon>malvids</taxon>
        <taxon>Myrtales</taxon>
        <taxon>Lythraceae</taxon>
        <taxon>Punica</taxon>
    </lineage>
</organism>
<sequence>MRRMKLEAMFSLLAPSQRESGVELLMQQLLPGQVVVGSMNLLELCNSLKENQLQYIWVSIRHSVQGRLLGIDSI</sequence>
<reference evidence="2" key="1">
    <citation type="journal article" date="2017" name="Plant J.">
        <title>The pomegranate (Punica granatum L.) genome and the genomics of punicalagin biosynthesis.</title>
        <authorList>
            <person name="Qin G."/>
            <person name="Xu C."/>
            <person name="Ming R."/>
            <person name="Tang H."/>
            <person name="Guyot R."/>
            <person name="Kramer E.M."/>
            <person name="Hu Y."/>
            <person name="Yi X."/>
            <person name="Qi Y."/>
            <person name="Xu X."/>
            <person name="Gao Z."/>
            <person name="Pan H."/>
            <person name="Jian J."/>
            <person name="Tian Y."/>
            <person name="Yue Z."/>
            <person name="Xu Y."/>
        </authorList>
    </citation>
    <scope>NUCLEOTIDE SEQUENCE [LARGE SCALE GENOMIC DNA]</scope>
    <source>
        <strain evidence="2">cv. Dabenzi</strain>
    </source>
</reference>
<accession>A0A218WCZ7</accession>
<dbReference type="AlphaFoldDB" id="A0A218WCZ7"/>
<proteinExistence type="predicted"/>
<dbReference type="EMBL" id="MTKT01004609">
    <property type="protein sequence ID" value="OWM70744.1"/>
    <property type="molecule type" value="Genomic_DNA"/>
</dbReference>
<evidence type="ECO:0000313" key="1">
    <source>
        <dbReference type="EMBL" id="OWM70744.1"/>
    </source>
</evidence>